<name>A0A1X6ZS90_9RHOB</name>
<keyword evidence="2" id="KW-1185">Reference proteome</keyword>
<accession>A0A1X6ZS90</accession>
<gene>
    <name evidence="1" type="ORF">ROG8370_02726</name>
</gene>
<dbReference type="AlphaFoldDB" id="A0A1X6ZS90"/>
<dbReference type="EMBL" id="FWFJ01000028">
    <property type="protein sequence ID" value="SLN59307.1"/>
    <property type="molecule type" value="Genomic_DNA"/>
</dbReference>
<sequence>MRFTLSFFIVLGSSAAASDYQTWGQSGEWEILVNSAMGNGCFARRILEDKTEIQIGTVPNRNGGYFAAYNADWTGIRDSEFGVVEFDFSDAIFAGDAVAHFESEVPGGYAFFDNPAFVKEFAKRNSVTVSSGGRKLIDIDLGGSKKAIDAILACQNKQPAPSIDN</sequence>
<protein>
    <submittedName>
        <fullName evidence="1">Uncharacterized protein</fullName>
    </submittedName>
</protein>
<organism evidence="1 2">
    <name type="scientific">Roseovarius gaetbuli</name>
    <dbReference type="NCBI Taxonomy" id="1356575"/>
    <lineage>
        <taxon>Bacteria</taxon>
        <taxon>Pseudomonadati</taxon>
        <taxon>Pseudomonadota</taxon>
        <taxon>Alphaproteobacteria</taxon>
        <taxon>Rhodobacterales</taxon>
        <taxon>Roseobacteraceae</taxon>
        <taxon>Roseovarius</taxon>
    </lineage>
</organism>
<dbReference type="RefSeq" id="WP_139838149.1">
    <property type="nucleotide sequence ID" value="NZ_FWFJ01000028.1"/>
</dbReference>
<dbReference type="Proteomes" id="UP000194012">
    <property type="component" value="Unassembled WGS sequence"/>
</dbReference>
<evidence type="ECO:0000313" key="2">
    <source>
        <dbReference type="Proteomes" id="UP000194012"/>
    </source>
</evidence>
<reference evidence="2" key="1">
    <citation type="submission" date="2017-03" db="EMBL/GenBank/DDBJ databases">
        <authorList>
            <person name="Rodrigo-Torres L."/>
            <person name="Arahal R.D."/>
            <person name="Lucena T."/>
        </authorList>
    </citation>
    <scope>NUCLEOTIDE SEQUENCE [LARGE SCALE GENOMIC DNA]</scope>
    <source>
        <strain evidence="2">CECT 8370</strain>
    </source>
</reference>
<proteinExistence type="predicted"/>
<dbReference type="OrthoDB" id="7705693at2"/>
<evidence type="ECO:0000313" key="1">
    <source>
        <dbReference type="EMBL" id="SLN59307.1"/>
    </source>
</evidence>